<dbReference type="CDD" id="cd20299">
    <property type="entry name" value="cupin_YP766765-like"/>
    <property type="match status" value="1"/>
</dbReference>
<evidence type="ECO:0000313" key="2">
    <source>
        <dbReference type="Proteomes" id="UP000075613"/>
    </source>
</evidence>
<evidence type="ECO:0008006" key="3">
    <source>
        <dbReference type="Google" id="ProtNLM"/>
    </source>
</evidence>
<evidence type="ECO:0000313" key="1">
    <source>
        <dbReference type="EMBL" id="KXU87524.1"/>
    </source>
</evidence>
<proteinExistence type="predicted"/>
<accession>A0A149PRA1</accession>
<gene>
    <name evidence="1" type="ORF">CI15_15395</name>
</gene>
<dbReference type="STRING" id="1399968.CI15_15395"/>
<name>A0A149PRA1_9BURK</name>
<keyword evidence="2" id="KW-1185">Reference proteome</keyword>
<dbReference type="AlphaFoldDB" id="A0A149PRA1"/>
<dbReference type="SUPFAM" id="SSF51182">
    <property type="entry name" value="RmlC-like cupins"/>
    <property type="match status" value="1"/>
</dbReference>
<dbReference type="RefSeq" id="WP_062129191.1">
    <property type="nucleotide sequence ID" value="NZ_LRBG01000012.1"/>
</dbReference>
<dbReference type="InterPro" id="IPR014710">
    <property type="entry name" value="RmlC-like_jellyroll"/>
</dbReference>
<comment type="caution">
    <text evidence="1">The sequence shown here is derived from an EMBL/GenBank/DDBJ whole genome shotgun (WGS) entry which is preliminary data.</text>
</comment>
<dbReference type="OrthoDB" id="2886949at2"/>
<protein>
    <recommendedName>
        <fullName evidence="3">Cupin</fullName>
    </recommendedName>
</protein>
<dbReference type="Proteomes" id="UP000075613">
    <property type="component" value="Unassembled WGS sequence"/>
</dbReference>
<dbReference type="EMBL" id="LRBG01000012">
    <property type="protein sequence ID" value="KXU87524.1"/>
    <property type="molecule type" value="Genomic_DNA"/>
</dbReference>
<reference evidence="1 2" key="1">
    <citation type="journal article" date="2015" name="Int. J. Syst. Evol. Microbiol.">
        <title>Burkholderia monticola sp. nov., isolated from mountain soil.</title>
        <authorList>
            <person name="Baek I."/>
            <person name="Seo B."/>
            <person name="Lee I."/>
            <person name="Yi H."/>
            <person name="Chun J."/>
        </authorList>
    </citation>
    <scope>NUCLEOTIDE SEQUENCE [LARGE SCALE GENOMIC DNA]</scope>
    <source>
        <strain evidence="1 2">JC2948</strain>
    </source>
</reference>
<sequence>MKVTRYTDMPSYEAAHHDGMHCRRVQGHDVSPAQLGWQGLSWLLPGGRTSLAASTVEKLYLVLAGEVTIGDGREEAVLRPYDSCYLAPGEARQLRNDSALPAAILLTMPYEPKPARGA</sequence>
<dbReference type="InterPro" id="IPR011051">
    <property type="entry name" value="RmlC_Cupin_sf"/>
</dbReference>
<dbReference type="Gene3D" id="2.60.120.10">
    <property type="entry name" value="Jelly Rolls"/>
    <property type="match status" value="1"/>
</dbReference>
<organism evidence="1 2">
    <name type="scientific">Paraburkholderia monticola</name>
    <dbReference type="NCBI Taxonomy" id="1399968"/>
    <lineage>
        <taxon>Bacteria</taxon>
        <taxon>Pseudomonadati</taxon>
        <taxon>Pseudomonadota</taxon>
        <taxon>Betaproteobacteria</taxon>
        <taxon>Burkholderiales</taxon>
        <taxon>Burkholderiaceae</taxon>
        <taxon>Paraburkholderia</taxon>
    </lineage>
</organism>